<keyword evidence="6" id="KW-1185">Reference proteome</keyword>
<evidence type="ECO:0000256" key="1">
    <source>
        <dbReference type="ARBA" id="ARBA00022737"/>
    </source>
</evidence>
<reference evidence="5 6" key="1">
    <citation type="submission" date="2022-10" db="EMBL/GenBank/DDBJ databases">
        <title>Luteolibacter flavescens strain MCCC 1K03193, whole genome shotgun sequencing project.</title>
        <authorList>
            <person name="Zhao G."/>
            <person name="Shen L."/>
        </authorList>
    </citation>
    <scope>NUCLEOTIDE SEQUENCE [LARGE SCALE GENOMIC DNA]</scope>
    <source>
        <strain evidence="5 6">MCCC 1K03193</strain>
    </source>
</reference>
<dbReference type="Proteomes" id="UP001207930">
    <property type="component" value="Unassembled WGS sequence"/>
</dbReference>
<accession>A0ABT3FMM1</accession>
<evidence type="ECO:0000256" key="2">
    <source>
        <dbReference type="ARBA" id="ARBA00022803"/>
    </source>
</evidence>
<dbReference type="PANTHER" id="PTHR45586:SF1">
    <property type="entry name" value="LIPOPOLYSACCHARIDE ASSEMBLY PROTEIN B"/>
    <property type="match status" value="1"/>
</dbReference>
<evidence type="ECO:0000256" key="4">
    <source>
        <dbReference type="SAM" id="SignalP"/>
    </source>
</evidence>
<comment type="caution">
    <text evidence="5">The sequence shown here is derived from an EMBL/GenBank/DDBJ whole genome shotgun (WGS) entry which is preliminary data.</text>
</comment>
<gene>
    <name evidence="5" type="ORF">OKA04_08780</name>
</gene>
<evidence type="ECO:0000256" key="3">
    <source>
        <dbReference type="SAM" id="MobiDB-lite"/>
    </source>
</evidence>
<feature type="chain" id="PRO_5045327541" evidence="4">
    <location>
        <begin position="18"/>
        <end position="447"/>
    </location>
</feature>
<evidence type="ECO:0000313" key="5">
    <source>
        <dbReference type="EMBL" id="MCW1884820.1"/>
    </source>
</evidence>
<protein>
    <submittedName>
        <fullName evidence="5">Tetratricopeptide repeat protein</fullName>
    </submittedName>
</protein>
<evidence type="ECO:0000313" key="6">
    <source>
        <dbReference type="Proteomes" id="UP001207930"/>
    </source>
</evidence>
<dbReference type="Pfam" id="PF13432">
    <property type="entry name" value="TPR_16"/>
    <property type="match status" value="1"/>
</dbReference>
<dbReference type="PANTHER" id="PTHR45586">
    <property type="entry name" value="TPR REPEAT-CONTAINING PROTEIN PA4667"/>
    <property type="match status" value="1"/>
</dbReference>
<dbReference type="InterPro" id="IPR051012">
    <property type="entry name" value="CellSynth/LPSAsmb/PSIAsmb"/>
</dbReference>
<dbReference type="EMBL" id="JAPDDS010000004">
    <property type="protein sequence ID" value="MCW1884820.1"/>
    <property type="molecule type" value="Genomic_DNA"/>
</dbReference>
<dbReference type="InterPro" id="IPR011990">
    <property type="entry name" value="TPR-like_helical_dom_sf"/>
</dbReference>
<keyword evidence="2" id="KW-0802">TPR repeat</keyword>
<dbReference type="SUPFAM" id="SSF48452">
    <property type="entry name" value="TPR-like"/>
    <property type="match status" value="2"/>
</dbReference>
<sequence length="447" mass="48696">MKRVALAWLAAVSPLAASPKLDFALGILAGERGDHEAAAAAMEKAREADPGAYPLVARVAGQRMAAGDVEGASTLYREFATGSPERMDAQLAYADFLRDASPDDDFAAKLAVETLEKAAGKFPGHLPIQQRLFRTYESLGQRDRSLGIFESVMEAPSGRAGVMEAVAMSRTLFPKDDLKARERVDTLLKDSCARMPQDAVLARTASEHFRTTGRLPEAVEMLSRHVKAMPSSLEMRRQLGVLQLMAGQETEGEATLLEVVDIDINEARAHTTLAKLYRKHGRAAEARQHAAQALKSRGGSVSDFTALADEFLDADLPREARLLLEKAMFYHPDDAATAVKLAVASRRDPESRSQSSLLFREAEGLSGEKGPATDPVFLTEFAECLLESGQTKAAEDRLRTAIRTYPPDRKKETAAALRRLAGIWEGEKRNEEAAKALLQRAKSLDPG</sequence>
<feature type="region of interest" description="Disordered" evidence="3">
    <location>
        <begin position="352"/>
        <end position="371"/>
    </location>
</feature>
<keyword evidence="1" id="KW-0677">Repeat</keyword>
<feature type="signal peptide" evidence="4">
    <location>
        <begin position="1"/>
        <end position="17"/>
    </location>
</feature>
<organism evidence="5 6">
    <name type="scientific">Luteolibacter flavescens</name>
    <dbReference type="NCBI Taxonomy" id="1859460"/>
    <lineage>
        <taxon>Bacteria</taxon>
        <taxon>Pseudomonadati</taxon>
        <taxon>Verrucomicrobiota</taxon>
        <taxon>Verrucomicrobiia</taxon>
        <taxon>Verrucomicrobiales</taxon>
        <taxon>Verrucomicrobiaceae</taxon>
        <taxon>Luteolibacter</taxon>
    </lineage>
</organism>
<dbReference type="Gene3D" id="1.25.40.10">
    <property type="entry name" value="Tetratricopeptide repeat domain"/>
    <property type="match status" value="2"/>
</dbReference>
<proteinExistence type="predicted"/>
<dbReference type="RefSeq" id="WP_264500777.1">
    <property type="nucleotide sequence ID" value="NZ_JAPDDS010000004.1"/>
</dbReference>
<name>A0ABT3FMM1_9BACT</name>
<keyword evidence="4" id="KW-0732">Signal</keyword>